<evidence type="ECO:0000259" key="2">
    <source>
        <dbReference type="Pfam" id="PF18360"/>
    </source>
</evidence>
<dbReference type="EMBL" id="CADCXU010031299">
    <property type="protein sequence ID" value="CAB0017365.1"/>
    <property type="molecule type" value="Genomic_DNA"/>
</dbReference>
<dbReference type="Proteomes" id="UP000479000">
    <property type="component" value="Unassembled WGS sequence"/>
</dbReference>
<dbReference type="Pfam" id="PF18360">
    <property type="entry name" value="hnRNP_Q_AcD"/>
    <property type="match status" value="1"/>
</dbReference>
<protein>
    <recommendedName>
        <fullName evidence="2">Heterogeneous nuclear ribonucleoprotein Q acidic domain-containing protein</fullName>
    </recommendedName>
</protein>
<evidence type="ECO:0000256" key="1">
    <source>
        <dbReference type="SAM" id="MobiDB-lite"/>
    </source>
</evidence>
<feature type="domain" description="Heterogeneous nuclear ribonucleoprotein Q acidic" evidence="2">
    <location>
        <begin position="2"/>
        <end position="60"/>
    </location>
</feature>
<feature type="region of interest" description="Disordered" evidence="1">
    <location>
        <begin position="61"/>
        <end position="93"/>
    </location>
</feature>
<proteinExistence type="predicted"/>
<gene>
    <name evidence="3" type="ORF">NTEN_LOCUS21383</name>
</gene>
<feature type="compositionally biased region" description="Gly residues" evidence="1">
    <location>
        <begin position="64"/>
        <end position="73"/>
    </location>
</feature>
<dbReference type="OrthoDB" id="3800936at2759"/>
<keyword evidence="4" id="KW-1185">Reference proteome</keyword>
<feature type="non-terminal residue" evidence="3">
    <location>
        <position position="93"/>
    </location>
</feature>
<organism evidence="3 4">
    <name type="scientific">Nesidiocoris tenuis</name>
    <dbReference type="NCBI Taxonomy" id="355587"/>
    <lineage>
        <taxon>Eukaryota</taxon>
        <taxon>Metazoa</taxon>
        <taxon>Ecdysozoa</taxon>
        <taxon>Arthropoda</taxon>
        <taxon>Hexapoda</taxon>
        <taxon>Insecta</taxon>
        <taxon>Pterygota</taxon>
        <taxon>Neoptera</taxon>
        <taxon>Paraneoptera</taxon>
        <taxon>Hemiptera</taxon>
        <taxon>Heteroptera</taxon>
        <taxon>Panheteroptera</taxon>
        <taxon>Cimicomorpha</taxon>
        <taxon>Miridae</taxon>
        <taxon>Dicyphina</taxon>
        <taxon>Nesidiocoris</taxon>
    </lineage>
</organism>
<evidence type="ECO:0000313" key="3">
    <source>
        <dbReference type="EMBL" id="CAB0017365.1"/>
    </source>
</evidence>
<name>A0A6H5HI75_9HEMI</name>
<reference evidence="3 4" key="1">
    <citation type="submission" date="2020-02" db="EMBL/GenBank/DDBJ databases">
        <authorList>
            <person name="Ferguson B K."/>
        </authorList>
    </citation>
    <scope>NUCLEOTIDE SEQUENCE [LARGE SCALE GENOMIC DNA]</scope>
</reference>
<sequence length="93" mass="9802">MDLYCAGKLAHADLDERALDALKEFPVEGAVNVLTQFLESNLEHVSNKSAYLCGVMKTYRQKSRGGGGTGPGSAGSTTSTSLPAKGPDEDKIK</sequence>
<dbReference type="AlphaFoldDB" id="A0A6H5HI75"/>
<evidence type="ECO:0000313" key="4">
    <source>
        <dbReference type="Proteomes" id="UP000479000"/>
    </source>
</evidence>
<accession>A0A6H5HI75</accession>
<dbReference type="InterPro" id="IPR041337">
    <property type="entry name" value="hnRNP_Q_AcD"/>
</dbReference>